<protein>
    <submittedName>
        <fullName evidence="1">Uncharacterized protein</fullName>
    </submittedName>
</protein>
<name>A0A2V5IDH8_9EURO</name>
<dbReference type="EMBL" id="KZ825473">
    <property type="protein sequence ID" value="PYI34825.1"/>
    <property type="molecule type" value="Genomic_DNA"/>
</dbReference>
<sequence>MEDFVQEGSFFGQLVAMSGSLCCIALGQTMFCEGTMAAARGYLSWTAITHQEGVYQQSSFSPDHQALSQRKRLNHHATQLLAVLSCRLQPVDRRGWPT</sequence>
<evidence type="ECO:0000313" key="2">
    <source>
        <dbReference type="Proteomes" id="UP000248817"/>
    </source>
</evidence>
<organism evidence="1 2">
    <name type="scientific">Aspergillus indologenus CBS 114.80</name>
    <dbReference type="NCBI Taxonomy" id="1450541"/>
    <lineage>
        <taxon>Eukaryota</taxon>
        <taxon>Fungi</taxon>
        <taxon>Dikarya</taxon>
        <taxon>Ascomycota</taxon>
        <taxon>Pezizomycotina</taxon>
        <taxon>Eurotiomycetes</taxon>
        <taxon>Eurotiomycetidae</taxon>
        <taxon>Eurotiales</taxon>
        <taxon>Aspergillaceae</taxon>
        <taxon>Aspergillus</taxon>
        <taxon>Aspergillus subgen. Circumdati</taxon>
    </lineage>
</organism>
<gene>
    <name evidence="1" type="ORF">BP00DRAFT_25366</name>
</gene>
<reference evidence="1 2" key="1">
    <citation type="submission" date="2018-02" db="EMBL/GenBank/DDBJ databases">
        <title>The genomes of Aspergillus section Nigri reveals drivers in fungal speciation.</title>
        <authorList>
            <consortium name="DOE Joint Genome Institute"/>
            <person name="Vesth T.C."/>
            <person name="Nybo J."/>
            <person name="Theobald S."/>
            <person name="Brandl J."/>
            <person name="Frisvad J.C."/>
            <person name="Nielsen K.F."/>
            <person name="Lyhne E.K."/>
            <person name="Kogle M.E."/>
            <person name="Kuo A."/>
            <person name="Riley R."/>
            <person name="Clum A."/>
            <person name="Nolan M."/>
            <person name="Lipzen A."/>
            <person name="Salamov A."/>
            <person name="Henrissat B."/>
            <person name="Wiebenga A."/>
            <person name="De vries R.P."/>
            <person name="Grigoriev I.V."/>
            <person name="Mortensen U.H."/>
            <person name="Andersen M.R."/>
            <person name="Baker S.E."/>
        </authorList>
    </citation>
    <scope>NUCLEOTIDE SEQUENCE [LARGE SCALE GENOMIC DNA]</scope>
    <source>
        <strain evidence="1 2">CBS 114.80</strain>
    </source>
</reference>
<accession>A0A2V5IDH8</accession>
<dbReference type="Proteomes" id="UP000248817">
    <property type="component" value="Unassembled WGS sequence"/>
</dbReference>
<proteinExistence type="predicted"/>
<evidence type="ECO:0000313" key="1">
    <source>
        <dbReference type="EMBL" id="PYI34825.1"/>
    </source>
</evidence>
<keyword evidence="2" id="KW-1185">Reference proteome</keyword>
<dbReference type="AlphaFoldDB" id="A0A2V5IDH8"/>